<keyword evidence="3" id="KW-0732">Signal</keyword>
<evidence type="ECO:0000256" key="1">
    <source>
        <dbReference type="ARBA" id="ARBA00010040"/>
    </source>
</evidence>
<accession>A0A6L3ZG29</accession>
<keyword evidence="4" id="KW-0378">Hydrolase</keyword>
<evidence type="ECO:0000313" key="7">
    <source>
        <dbReference type="EMBL" id="KAB2816646.1"/>
    </source>
</evidence>
<dbReference type="Gene3D" id="3.40.50.1820">
    <property type="entry name" value="alpha/beta hydrolase"/>
    <property type="match status" value="1"/>
</dbReference>
<dbReference type="Proteomes" id="UP000484164">
    <property type="component" value="Unassembled WGS sequence"/>
</dbReference>
<evidence type="ECO:0000256" key="5">
    <source>
        <dbReference type="ARBA" id="ARBA00022825"/>
    </source>
</evidence>
<proteinExistence type="inferred from homology"/>
<keyword evidence="8" id="KW-1185">Reference proteome</keyword>
<dbReference type="Gene3D" id="2.130.10.10">
    <property type="entry name" value="YVTN repeat-like/Quinoprotein amine dehydrogenase"/>
    <property type="match status" value="1"/>
</dbReference>
<dbReference type="InterPro" id="IPR011042">
    <property type="entry name" value="6-blade_b-propeller_TolB-like"/>
</dbReference>
<dbReference type="FunFam" id="3.40.50.1820:FF:000028">
    <property type="entry name" value="S9 family peptidase"/>
    <property type="match status" value="1"/>
</dbReference>
<dbReference type="Pfam" id="PF07676">
    <property type="entry name" value="PD40"/>
    <property type="match status" value="1"/>
</dbReference>
<dbReference type="EMBL" id="WBVQ01000002">
    <property type="protein sequence ID" value="KAB2816646.1"/>
    <property type="molecule type" value="Genomic_DNA"/>
</dbReference>
<dbReference type="GO" id="GO:0004252">
    <property type="term" value="F:serine-type endopeptidase activity"/>
    <property type="evidence" value="ECO:0007669"/>
    <property type="project" value="TreeGrafter"/>
</dbReference>
<name>A0A6L3ZG29_9FLAO</name>
<dbReference type="SUPFAM" id="SSF53474">
    <property type="entry name" value="alpha/beta-Hydrolases"/>
    <property type="match status" value="1"/>
</dbReference>
<dbReference type="InterPro" id="IPR015943">
    <property type="entry name" value="WD40/YVTN_repeat-like_dom_sf"/>
</dbReference>
<keyword evidence="2" id="KW-0645">Protease</keyword>
<dbReference type="GO" id="GO:0006508">
    <property type="term" value="P:proteolysis"/>
    <property type="evidence" value="ECO:0007669"/>
    <property type="project" value="UniProtKB-KW"/>
</dbReference>
<reference evidence="7 8" key="1">
    <citation type="submission" date="2019-10" db="EMBL/GenBank/DDBJ databases">
        <title>Genome sequence of Phaeocystidibacter marisrubri JCM30614 (type strain).</title>
        <authorList>
            <person name="Bowman J.P."/>
        </authorList>
    </citation>
    <scope>NUCLEOTIDE SEQUENCE [LARGE SCALE GENOMIC DNA]</scope>
    <source>
        <strain evidence="7 8">JCM 30614</strain>
    </source>
</reference>
<protein>
    <submittedName>
        <fullName evidence="7">S9 family peptidase</fullName>
    </submittedName>
</protein>
<gene>
    <name evidence="7" type="ORF">F8C82_09405</name>
</gene>
<comment type="similarity">
    <text evidence="1">Belongs to the peptidase S9C family.</text>
</comment>
<evidence type="ECO:0000259" key="6">
    <source>
        <dbReference type="Pfam" id="PF00326"/>
    </source>
</evidence>
<feature type="domain" description="Peptidase S9 prolyl oligopeptidase catalytic" evidence="6">
    <location>
        <begin position="467"/>
        <end position="676"/>
    </location>
</feature>
<keyword evidence="5" id="KW-0720">Serine protease</keyword>
<evidence type="ECO:0000313" key="8">
    <source>
        <dbReference type="Proteomes" id="UP000484164"/>
    </source>
</evidence>
<dbReference type="InterPro" id="IPR029058">
    <property type="entry name" value="AB_hydrolase_fold"/>
</dbReference>
<dbReference type="PANTHER" id="PTHR42776">
    <property type="entry name" value="SERINE PEPTIDASE S9 FAMILY MEMBER"/>
    <property type="match status" value="1"/>
</dbReference>
<dbReference type="Pfam" id="PF00326">
    <property type="entry name" value="Peptidase_S9"/>
    <property type="match status" value="1"/>
</dbReference>
<sequence>MTTSAVLGASAQQQIMTPDLLWALGRVHMEDVNKDGTKVLYGVTRYSLEENKGERDLYIYDTESGTPNLVIDLPGSESSAVFFDDTHIGYAKDGQYWITEVGGTPQPLTQLPEGSGNFKPVQLKDGSWMLLFSVREKVSETPGEMYPSLPKAEFKVIDDLMYRHWDHWNDEFVNHPAFGKLDISGAHQLTTGGFTHIMQGEPFESPIPPFSGSESFAVSPDGKYVAYNTKLTTGKEFAQSTNSIIFLYDTENGDVIEVPGRSGYDSSPKFSPDGRYLAFTSMEHDGYESDESRLAIYDVRKKFTVIVGAAEDQVVEYINDFQWTSKDELIVNVPFHATQRLAKIELGRLREGEALSYELEYLTDGDYNYQGFHYAKGNLFAERQDMNHATEIYSVTEDAVTPITHVNDGIYEHVDMSNVEKRMVPTSDGKEMLTWVIYPPDFDPNKKYPTLLYCQGGPQSPVSQFYSFRWNFQLMAAQGYIVVAPNRRGVQGFGSEWNEEISKDWGGQAMRDYLAAIDDVAKEPYVDTENLGAVGASYGGYSVYMLAGIHEGRFSAFISHCGLFNLESWYGVTEELFFANWDIGGPYWTNPAPESYAEFSPHKYVQNWDTPILVIHGGNDFRVPENQGMEAFQAAQLQGIDSKFLYFPNEGHWVLSPQNGMVWHSEFFGWLAKHLKE</sequence>
<dbReference type="OrthoDB" id="9812921at2"/>
<dbReference type="SUPFAM" id="SSF82171">
    <property type="entry name" value="DPP6 N-terminal domain-like"/>
    <property type="match status" value="1"/>
</dbReference>
<dbReference type="AlphaFoldDB" id="A0A6L3ZG29"/>
<evidence type="ECO:0000256" key="3">
    <source>
        <dbReference type="ARBA" id="ARBA00022729"/>
    </source>
</evidence>
<evidence type="ECO:0000256" key="2">
    <source>
        <dbReference type="ARBA" id="ARBA00022670"/>
    </source>
</evidence>
<evidence type="ECO:0000256" key="4">
    <source>
        <dbReference type="ARBA" id="ARBA00022801"/>
    </source>
</evidence>
<dbReference type="InterPro" id="IPR001375">
    <property type="entry name" value="Peptidase_S9_cat"/>
</dbReference>
<dbReference type="InterPro" id="IPR011659">
    <property type="entry name" value="WD40"/>
</dbReference>
<dbReference type="PANTHER" id="PTHR42776:SF13">
    <property type="entry name" value="DIPEPTIDYL-PEPTIDASE 5"/>
    <property type="match status" value="1"/>
</dbReference>
<dbReference type="Gene3D" id="2.120.10.30">
    <property type="entry name" value="TolB, C-terminal domain"/>
    <property type="match status" value="1"/>
</dbReference>
<organism evidence="7 8">
    <name type="scientific">Phaeocystidibacter marisrubri</name>
    <dbReference type="NCBI Taxonomy" id="1577780"/>
    <lineage>
        <taxon>Bacteria</taxon>
        <taxon>Pseudomonadati</taxon>
        <taxon>Bacteroidota</taxon>
        <taxon>Flavobacteriia</taxon>
        <taxon>Flavobacteriales</taxon>
        <taxon>Phaeocystidibacteraceae</taxon>
        <taxon>Phaeocystidibacter</taxon>
    </lineage>
</organism>
<comment type="caution">
    <text evidence="7">The sequence shown here is derived from an EMBL/GenBank/DDBJ whole genome shotgun (WGS) entry which is preliminary data.</text>
</comment>